<evidence type="ECO:0000313" key="1">
    <source>
        <dbReference type="Proteomes" id="UP000095286"/>
    </source>
</evidence>
<proteinExistence type="predicted"/>
<protein>
    <submittedName>
        <fullName evidence="2">DNA polymerase epsilon catalytic subunit</fullName>
    </submittedName>
</protein>
<name>A0AC35TLD7_9BILA</name>
<organism evidence="1 2">
    <name type="scientific">Rhabditophanes sp. KR3021</name>
    <dbReference type="NCBI Taxonomy" id="114890"/>
    <lineage>
        <taxon>Eukaryota</taxon>
        <taxon>Metazoa</taxon>
        <taxon>Ecdysozoa</taxon>
        <taxon>Nematoda</taxon>
        <taxon>Chromadorea</taxon>
        <taxon>Rhabditida</taxon>
        <taxon>Tylenchina</taxon>
        <taxon>Panagrolaimomorpha</taxon>
        <taxon>Strongyloidoidea</taxon>
        <taxon>Alloionematidae</taxon>
        <taxon>Rhabditophanes</taxon>
    </lineage>
</organism>
<dbReference type="WBParaSite" id="RSKR_0000200500.1">
    <property type="protein sequence ID" value="RSKR_0000200500.1"/>
    <property type="gene ID" value="RSKR_0000200500"/>
</dbReference>
<evidence type="ECO:0000313" key="2">
    <source>
        <dbReference type="WBParaSite" id="RSKR_0000200500.1"/>
    </source>
</evidence>
<dbReference type="Proteomes" id="UP000095286">
    <property type="component" value="Unplaced"/>
</dbReference>
<reference evidence="2" key="1">
    <citation type="submission" date="2016-11" db="UniProtKB">
        <authorList>
            <consortium name="WormBaseParasite"/>
        </authorList>
    </citation>
    <scope>IDENTIFICATION</scope>
    <source>
        <strain evidence="2">KR3021</strain>
    </source>
</reference>
<sequence length="2168" mass="249432">MNAESFILLIVILIDHFYRDKNYKARIDQIRFKTDIDGQYGYTLYTSIESKSAWLVNIQPSEMIDEQTKDICSCVDYYFLEENGERFKIAYPFKPYFLIGTVERWEIAVSNYLEKKYPDSGIAVEHIEKENLDLKNHLSGLKSKFIKVSFPSLIELQKVRREISSVVEKNKERVKSETGYQTILAKHLGLQEGEHNTEPVDQIIDIREFDLPYHMRVSIDEKIFAGLWYNVHGCHPATRKPSIKRDKLRIEPADPVVLAYDIETTKLPLKFPDAAIDQIMMISYMIDGQGYLITNREIISRDIQDFTYTPRPEYPGEFIIFNAVDEKALIIRFFNHIIASRPSIIVTYNGDFFDFPFVDKRATAHNLSMLEIIGFAPDSQGEYKSDNCLHMDAFRWVKRDSYLPMGSQGLKACTKAKLGYDPSELDPELMMYNAKHNPQKLATYSVSDAVATYYLYMKYVHPFIFALCTIIPLGGDDVLRKGSGTLCEALLMVEAFHNNIIFPNKQISYGRKITADNRVLESETYVGGHVEALESGVFRSDIKTDFSLNVECLEMLRNKMKNTMEFALTVENSIDMNNVVDFEEQCELASAKLRALEKNPVMLEFPKIYHLDVGAMYPNIILTNRLQPPAMVTEEDCVACVHNTVDAKCKRDMQWMWRGEMLPCNKGEYDHQIMSQLERQSFGKPPVPFHDLPKEEKDRIEKERVNAYNRRVYSKLHITKTEIRTTRICQRENGFFVDTVKAFRDRRYDYKELLKKSKGELSKVSANDVVGIKDCQSRVILYESLQMAHKCILNSFYGYAMRKGSRWFSMEMAGIVCKTGADIIQEARKIVERIGRPLELDTDGIWCMLPSSLPENITFKLKNCKKDSVTISYSGSMLNSLVKDLFTNDQYHVVQPNGDFEIVSENSIFFEVDGPYLAMILPASKEEGKKLKKRYAVFNFDGSLSELKGFEMKRRGELEIIKNFQKNVFKMFLKGDTLATCYKQVAKEADYWLDVLESKGVDLEDGHLIELISENRSMSKKLEDYGSQKSTSITTAKRLAEILGDDMVRDAGLACKFIISEKPLDAPVTERAIPLALFQSDPRKLVQYLRKWTKDEAISMNNKNLRDILDWKYYRERLGNTIQKIITIPAALQGVANPVPRLPHPDWLDNLRKKKIFDKNQPKIDSIFKVLPKKVQDIENLRTPSSSQMSSQAQSTTTSRKRPRTIIIGEEDVNTNGGTTAKKIRAASTDYSVKKTITEDGFEEWLKHRKFKWNELRQQIGTRKNQITMASDRQLTSLEKMVISSKSKMIETNWQIIDISPTEIGGIFKVFAIVCGMMKKFTLNVRRHFYVNQYKAKVGQSAITQKKILPRSKPLLNLYEYSVNESDFEKRISAFRLKLCEKELEGIYETQMPLDFRCLLNVGALAKVVSLRIATDDKYSMEELEMVPLSGSNPDATYLQGVQLKKLYFYEYDHSSQQIAAFISPSHGAGTIFIVNKSTVEIQNPNDIYKKVLHEFINKFSEDYFQKDLYSKVVLKVQQVRQLSSVSTELLKMHRQLRFADTDPYILLVQSNNTRSYLTETYSILSYFPHIRINYQEPRNLLSSMEWRNILVERICKHFFYAHISLQELSLQASYLNIPIGNIKEDFPSFAADVLYARGLSKLDYILWATNGPEPDLGGKNTEDFRITTDWDTVSFRTHNSYIENKEVFKIGKVVVDIDIKCIAVAALIQQTRIAEAEGTSDSLGFTSGTELAKDKILGKETYFSHMDEAAASNKAVTVLRQVIVECYRDILAHNNDLANEIITNIHKWVRCSRSMLYDPAIAKAVTILMKKLSCLLVAEITKQGCEVIHCSYTRLIFSTEKNDMKSAQQFVESMIKVLQSKPLFAGIVFDIQKYWDLFAWIDPSNYASMKINEHSDQDEFIYNWSMSSYFSQEVTRTEFCKFFGGYFSLLASKMRGSVNSELFPGQRKQIIEKIVAPKVFELIGKNLKIYCDSKMPNELPPIYKAECIEYNVPLQMTNCFIKMLSLDDAIAEEVEILKSQSMKMLSVDIYSSKSNWKPINYSCVIDHLLCHHCDESTELDVCLTHTRNNGEHDFICSGCKKPLDQMLIEQHLLQRAHKMVLALNMQDFKCSTCKTIRNLNLTTKCICSNKFDYTITKKELISCLKILKSVAQTNGFDYLEEFVSSIC</sequence>
<accession>A0AC35TLD7</accession>